<dbReference type="Proteomes" id="UP001232750">
    <property type="component" value="Unassembled WGS sequence"/>
</dbReference>
<evidence type="ECO:0000313" key="3">
    <source>
        <dbReference type="Proteomes" id="UP001232750"/>
    </source>
</evidence>
<organism evidence="2 3">
    <name type="scientific">Gordonibacter faecis</name>
    <dbReference type="NCBI Taxonomy" id="3047475"/>
    <lineage>
        <taxon>Bacteria</taxon>
        <taxon>Bacillati</taxon>
        <taxon>Actinomycetota</taxon>
        <taxon>Coriobacteriia</taxon>
        <taxon>Eggerthellales</taxon>
        <taxon>Eggerthellaceae</taxon>
        <taxon>Gordonibacter</taxon>
    </lineage>
</organism>
<accession>A0ABT7DIT1</accession>
<name>A0ABT7DIT1_9ACTN</name>
<sequence>MEPSASFYVIAFESTHAAMAANKALAAAGCAFAMIPTPREISAGCGMSLRFAAPSDAEAQVTAQGVSEAHSLAALYAKEYSGYRLIEKL</sequence>
<reference evidence="2 3" key="1">
    <citation type="submission" date="2023-05" db="EMBL/GenBank/DDBJ databases">
        <title>Gordonibacter KGMB12511T sp. nov., isolated from faeces of healthy Korean.</title>
        <authorList>
            <person name="Kim H.S."/>
            <person name="Kim J.-S."/>
            <person name="Suh M.K."/>
            <person name="Eom M.K."/>
            <person name="Do H.E."/>
            <person name="Lee J.-S."/>
        </authorList>
    </citation>
    <scope>NUCLEOTIDE SEQUENCE [LARGE SCALE GENOMIC DNA]</scope>
    <source>
        <strain evidence="2 3">KGMB12511</strain>
    </source>
</reference>
<dbReference type="RefSeq" id="WP_283830762.1">
    <property type="nucleotide sequence ID" value="NZ_JASJEU010000003.1"/>
</dbReference>
<keyword evidence="3" id="KW-1185">Reference proteome</keyword>
<comment type="caution">
    <text evidence="2">The sequence shown here is derived from an EMBL/GenBank/DDBJ whole genome shotgun (WGS) entry which is preliminary data.</text>
</comment>
<proteinExistence type="predicted"/>
<dbReference type="InterPro" id="IPR021778">
    <property type="entry name" value="Se/S_carrier-like"/>
</dbReference>
<protein>
    <submittedName>
        <fullName evidence="2">DUF3343 domain-containing protein</fullName>
    </submittedName>
</protein>
<dbReference type="EMBL" id="JASJEU010000003">
    <property type="protein sequence ID" value="MDJ1649431.1"/>
    <property type="molecule type" value="Genomic_DNA"/>
</dbReference>
<evidence type="ECO:0000313" key="2">
    <source>
        <dbReference type="EMBL" id="MDJ1649431.1"/>
    </source>
</evidence>
<gene>
    <name evidence="2" type="ORF">QNJ86_01310</name>
</gene>
<dbReference type="Pfam" id="PF11823">
    <property type="entry name" value="Se_S_carrier"/>
    <property type="match status" value="1"/>
</dbReference>
<feature type="domain" description="Putative Se/S carrier protein-like" evidence="1">
    <location>
        <begin position="8"/>
        <end position="58"/>
    </location>
</feature>
<evidence type="ECO:0000259" key="1">
    <source>
        <dbReference type="Pfam" id="PF11823"/>
    </source>
</evidence>